<dbReference type="GO" id="GO:0006508">
    <property type="term" value="P:proteolysis"/>
    <property type="evidence" value="ECO:0007669"/>
    <property type="project" value="UniProtKB-KW"/>
</dbReference>
<evidence type="ECO:0000256" key="5">
    <source>
        <dbReference type="ARBA" id="ARBA00023049"/>
    </source>
</evidence>
<feature type="binding site" evidence="6">
    <location>
        <position position="167"/>
    </location>
    <ligand>
        <name>Zn(2+)</name>
        <dbReference type="ChEBI" id="CHEBI:29105"/>
        <note>catalytic</note>
    </ligand>
</feature>
<protein>
    <recommendedName>
        <fullName evidence="7">Metalloendopeptidase</fullName>
        <ecNumber evidence="7">3.4.24.-</ecNumber>
    </recommendedName>
</protein>
<keyword evidence="5 6" id="KW-0482">Metalloprotease</keyword>
<feature type="chain" id="PRO_5008447273" description="Metalloendopeptidase" evidence="7">
    <location>
        <begin position="26"/>
        <end position="291"/>
    </location>
</feature>
<keyword evidence="2 6" id="KW-0479">Metal-binding</keyword>
<evidence type="ECO:0000256" key="1">
    <source>
        <dbReference type="ARBA" id="ARBA00022670"/>
    </source>
</evidence>
<dbReference type="AlphaFoldDB" id="A0A1B6HJX5"/>
<evidence type="ECO:0000256" key="7">
    <source>
        <dbReference type="RuleBase" id="RU361183"/>
    </source>
</evidence>
<dbReference type="EMBL" id="GECU01032713">
    <property type="protein sequence ID" value="JAS74993.1"/>
    <property type="molecule type" value="Transcribed_RNA"/>
</dbReference>
<comment type="caution">
    <text evidence="6">Lacks conserved residue(s) required for the propagation of feature annotation.</text>
</comment>
<dbReference type="PANTHER" id="PTHR10127">
    <property type="entry name" value="DISCOIDIN, CUB, EGF, LAMININ , AND ZINC METALLOPROTEASE DOMAIN CONTAINING"/>
    <property type="match status" value="1"/>
</dbReference>
<sequence length="291" mass="33805">MRSPVLTLMACFLCTLSSKITEVQADQGQPAAQYSFGWNDTYYRIMFKKNMWPHGVVWYDIDPHVPPRMRDGIKGAVDYINNIDNLCVMWLPKTPFDFDDTITSWVTFLYFRGDSANRTYCGAQVARQGNQQFIRIGHYCMKNYVRTRADMRNTLLHEMMHVMGFQHEHERPDRDCFVYVAPNFAYRSGVEKLPGHSFLSEFPYDALSVTHYAHDDALRIFYAHAGKNLTLGRSDGKLSDFDIGKLNTLYCGMESWCEEHYQCNHMYDFASTQPNCWRQGPRYAGETRPPG</sequence>
<dbReference type="PRINTS" id="PR00480">
    <property type="entry name" value="ASTACIN"/>
</dbReference>
<dbReference type="InterPro" id="IPR024079">
    <property type="entry name" value="MetalloPept_cat_dom_sf"/>
</dbReference>
<evidence type="ECO:0000256" key="6">
    <source>
        <dbReference type="PROSITE-ProRule" id="PRU01211"/>
    </source>
</evidence>
<keyword evidence="7" id="KW-0732">Signal</keyword>
<feature type="binding site" evidence="6">
    <location>
        <position position="157"/>
    </location>
    <ligand>
        <name>Zn(2+)</name>
        <dbReference type="ChEBI" id="CHEBI:29105"/>
        <note>catalytic</note>
    </ligand>
</feature>
<comment type="cofactor">
    <cofactor evidence="6 7">
        <name>Zn(2+)</name>
        <dbReference type="ChEBI" id="CHEBI:29105"/>
    </cofactor>
    <text evidence="6 7">Binds 1 zinc ion per subunit.</text>
</comment>
<feature type="binding site" evidence="6">
    <location>
        <position position="161"/>
    </location>
    <ligand>
        <name>Zn(2+)</name>
        <dbReference type="ChEBI" id="CHEBI:29105"/>
        <note>catalytic</note>
    </ligand>
</feature>
<evidence type="ECO:0000256" key="3">
    <source>
        <dbReference type="ARBA" id="ARBA00022801"/>
    </source>
</evidence>
<dbReference type="PANTHER" id="PTHR10127:SF780">
    <property type="entry name" value="METALLOENDOPEPTIDASE"/>
    <property type="match status" value="1"/>
</dbReference>
<dbReference type="InterPro" id="IPR006026">
    <property type="entry name" value="Peptidase_Metallo"/>
</dbReference>
<dbReference type="SUPFAM" id="SSF55486">
    <property type="entry name" value="Metalloproteases ('zincins'), catalytic domain"/>
    <property type="match status" value="1"/>
</dbReference>
<dbReference type="GO" id="GO:0004222">
    <property type="term" value="F:metalloendopeptidase activity"/>
    <property type="evidence" value="ECO:0007669"/>
    <property type="project" value="UniProtKB-UniRule"/>
</dbReference>
<keyword evidence="3 6" id="KW-0378">Hydrolase</keyword>
<keyword evidence="4 6" id="KW-0862">Zinc</keyword>
<dbReference type="EC" id="3.4.24.-" evidence="7"/>
<keyword evidence="1 6" id="KW-0645">Protease</keyword>
<evidence type="ECO:0000259" key="8">
    <source>
        <dbReference type="PROSITE" id="PS51864"/>
    </source>
</evidence>
<feature type="signal peptide" evidence="7">
    <location>
        <begin position="1"/>
        <end position="25"/>
    </location>
</feature>
<accession>A0A1B6HJX5</accession>
<feature type="active site" evidence="6">
    <location>
        <position position="158"/>
    </location>
</feature>
<evidence type="ECO:0000256" key="4">
    <source>
        <dbReference type="ARBA" id="ARBA00022833"/>
    </source>
</evidence>
<dbReference type="InterPro" id="IPR001506">
    <property type="entry name" value="Peptidase_M12A"/>
</dbReference>
<dbReference type="Gene3D" id="3.40.390.10">
    <property type="entry name" value="Collagenase (Catalytic Domain)"/>
    <property type="match status" value="1"/>
</dbReference>
<proteinExistence type="predicted"/>
<reference evidence="9" key="1">
    <citation type="submission" date="2015-11" db="EMBL/GenBank/DDBJ databases">
        <title>De novo transcriptome assembly of four potential Pierce s Disease insect vectors from Arizona vineyards.</title>
        <authorList>
            <person name="Tassone E.E."/>
        </authorList>
    </citation>
    <scope>NUCLEOTIDE SEQUENCE</scope>
</reference>
<evidence type="ECO:0000313" key="9">
    <source>
        <dbReference type="EMBL" id="JAS74993.1"/>
    </source>
</evidence>
<dbReference type="GO" id="GO:0008270">
    <property type="term" value="F:zinc ion binding"/>
    <property type="evidence" value="ECO:0007669"/>
    <property type="project" value="UniProtKB-UniRule"/>
</dbReference>
<gene>
    <name evidence="9" type="ORF">g.11498</name>
</gene>
<dbReference type="Pfam" id="PF01400">
    <property type="entry name" value="Astacin"/>
    <property type="match status" value="1"/>
</dbReference>
<name>A0A1B6HJX5_9HEMI</name>
<dbReference type="PROSITE" id="PS51864">
    <property type="entry name" value="ASTACIN"/>
    <property type="match status" value="1"/>
</dbReference>
<organism evidence="9">
    <name type="scientific">Homalodisca liturata</name>
    <dbReference type="NCBI Taxonomy" id="320908"/>
    <lineage>
        <taxon>Eukaryota</taxon>
        <taxon>Metazoa</taxon>
        <taxon>Ecdysozoa</taxon>
        <taxon>Arthropoda</taxon>
        <taxon>Hexapoda</taxon>
        <taxon>Insecta</taxon>
        <taxon>Pterygota</taxon>
        <taxon>Neoptera</taxon>
        <taxon>Paraneoptera</taxon>
        <taxon>Hemiptera</taxon>
        <taxon>Auchenorrhyncha</taxon>
        <taxon>Membracoidea</taxon>
        <taxon>Cicadellidae</taxon>
        <taxon>Cicadellinae</taxon>
        <taxon>Proconiini</taxon>
        <taxon>Homalodisca</taxon>
    </lineage>
</organism>
<dbReference type="SMART" id="SM00235">
    <property type="entry name" value="ZnMc"/>
    <property type="match status" value="1"/>
</dbReference>
<feature type="domain" description="Peptidase M12A" evidence="8">
    <location>
        <begin position="39"/>
        <end position="252"/>
    </location>
</feature>
<evidence type="ECO:0000256" key="2">
    <source>
        <dbReference type="ARBA" id="ARBA00022723"/>
    </source>
</evidence>